<keyword evidence="1" id="KW-0732">Signal</keyword>
<feature type="domain" description="Apple" evidence="2">
    <location>
        <begin position="191"/>
        <end position="266"/>
    </location>
</feature>
<keyword evidence="4" id="KW-1185">Reference proteome</keyword>
<gene>
    <name evidence="3" type="ORF">BP5796_12332</name>
</gene>
<dbReference type="EMBL" id="PDLN01000021">
    <property type="protein sequence ID" value="RDW58402.1"/>
    <property type="molecule type" value="Genomic_DNA"/>
</dbReference>
<sequence>MKSFFVLSTLAVLATANPLLQDRATCNADNCARAVTGSMIKPALALRLADCTSFLLATVTPAVVTSTTTVTPDPVSVTTTIVVVATATTPIPAITTITFNKRLLNDGAIINSPSAVPTYASACSGTVRYSSACSCAGVTKSTKTLVAVTTYTTVTAIASTTTTTATATSTTTFTPLPTQLTNIQGTGTCRCTYNIQPNQVHDSATVITSATVASTMDCLNLCDNYNACFAADYTHSSQLCRIYYGTPAFTEGLSLDDDTITFAGTCSTVYTLPGCI</sequence>
<dbReference type="AlphaFoldDB" id="A0A3D8Q983"/>
<comment type="caution">
    <text evidence="3">The sequence shown here is derived from an EMBL/GenBank/DDBJ whole genome shotgun (WGS) entry which is preliminary data.</text>
</comment>
<evidence type="ECO:0000259" key="2">
    <source>
        <dbReference type="PROSITE" id="PS50948"/>
    </source>
</evidence>
<feature type="signal peptide" evidence="1">
    <location>
        <begin position="1"/>
        <end position="16"/>
    </location>
</feature>
<proteinExistence type="predicted"/>
<reference evidence="3 4" key="1">
    <citation type="journal article" date="2018" name="IMA Fungus">
        <title>IMA Genome-F 9: Draft genome sequence of Annulohypoxylon stygium, Aspergillus mulundensis, Berkeleyomyces basicola (syn. Thielaviopsis basicola), Ceratocystis smalleyi, two Cercospora beticola strains, Coleophoma cylindrospora, Fusarium fracticaudum, Phialophora cf. hyalina, and Morchella septimelata.</title>
        <authorList>
            <person name="Wingfield B.D."/>
            <person name="Bills G.F."/>
            <person name="Dong Y."/>
            <person name="Huang W."/>
            <person name="Nel W.J."/>
            <person name="Swalarsk-Parry B.S."/>
            <person name="Vaghefi N."/>
            <person name="Wilken P.M."/>
            <person name="An Z."/>
            <person name="de Beer Z.W."/>
            <person name="De Vos L."/>
            <person name="Chen L."/>
            <person name="Duong T.A."/>
            <person name="Gao Y."/>
            <person name="Hammerbacher A."/>
            <person name="Kikkert J.R."/>
            <person name="Li Y."/>
            <person name="Li H."/>
            <person name="Li K."/>
            <person name="Li Q."/>
            <person name="Liu X."/>
            <person name="Ma X."/>
            <person name="Naidoo K."/>
            <person name="Pethybridge S.J."/>
            <person name="Sun J."/>
            <person name="Steenkamp E.T."/>
            <person name="van der Nest M.A."/>
            <person name="van Wyk S."/>
            <person name="Wingfield M.J."/>
            <person name="Xiong C."/>
            <person name="Yue Q."/>
            <person name="Zhang X."/>
        </authorList>
    </citation>
    <scope>NUCLEOTIDE SEQUENCE [LARGE SCALE GENOMIC DNA]</scope>
    <source>
        <strain evidence="3 4">BP5796</strain>
    </source>
</reference>
<dbReference type="OrthoDB" id="5596743at2759"/>
<feature type="chain" id="PRO_5017657033" description="Apple domain-containing protein" evidence="1">
    <location>
        <begin position="17"/>
        <end position="276"/>
    </location>
</feature>
<dbReference type="PROSITE" id="PS50948">
    <property type="entry name" value="PAN"/>
    <property type="match status" value="1"/>
</dbReference>
<accession>A0A3D8Q983</accession>
<name>A0A3D8Q983_9HELO</name>
<evidence type="ECO:0000313" key="3">
    <source>
        <dbReference type="EMBL" id="RDW58402.1"/>
    </source>
</evidence>
<evidence type="ECO:0000313" key="4">
    <source>
        <dbReference type="Proteomes" id="UP000256328"/>
    </source>
</evidence>
<dbReference type="Proteomes" id="UP000256328">
    <property type="component" value="Unassembled WGS sequence"/>
</dbReference>
<dbReference type="InterPro" id="IPR003609">
    <property type="entry name" value="Pan_app"/>
</dbReference>
<organism evidence="3 4">
    <name type="scientific">Coleophoma crateriformis</name>
    <dbReference type="NCBI Taxonomy" id="565419"/>
    <lineage>
        <taxon>Eukaryota</taxon>
        <taxon>Fungi</taxon>
        <taxon>Dikarya</taxon>
        <taxon>Ascomycota</taxon>
        <taxon>Pezizomycotina</taxon>
        <taxon>Leotiomycetes</taxon>
        <taxon>Helotiales</taxon>
        <taxon>Dermateaceae</taxon>
        <taxon>Coleophoma</taxon>
    </lineage>
</organism>
<protein>
    <recommendedName>
        <fullName evidence="2">Apple domain-containing protein</fullName>
    </recommendedName>
</protein>
<evidence type="ECO:0000256" key="1">
    <source>
        <dbReference type="SAM" id="SignalP"/>
    </source>
</evidence>
<dbReference type="Pfam" id="PF00024">
    <property type="entry name" value="PAN_1"/>
    <property type="match status" value="1"/>
</dbReference>